<dbReference type="GO" id="GO:0022857">
    <property type="term" value="F:transmembrane transporter activity"/>
    <property type="evidence" value="ECO:0007669"/>
    <property type="project" value="TreeGrafter"/>
</dbReference>
<feature type="transmembrane region" description="Helical" evidence="7">
    <location>
        <begin position="766"/>
        <end position="787"/>
    </location>
</feature>
<evidence type="ECO:0000256" key="4">
    <source>
        <dbReference type="ARBA" id="ARBA00022989"/>
    </source>
</evidence>
<reference evidence="10" key="1">
    <citation type="submission" date="2021-08" db="EMBL/GenBank/DDBJ databases">
        <title>Genome of a novel bacterium of the phylum Verrucomicrobia, Oleiharenicola sp. KSB-15.</title>
        <authorList>
            <person name="Chung J.-H."/>
            <person name="Ahn J.-H."/>
            <person name="Yoon Y."/>
            <person name="Kim D.-Y."/>
            <person name="An S.-H."/>
            <person name="Park I."/>
            <person name="Yeon J."/>
        </authorList>
    </citation>
    <scope>NUCLEOTIDE SEQUENCE</scope>
    <source>
        <strain evidence="10">KSB-15</strain>
    </source>
</reference>
<dbReference type="PANTHER" id="PTHR30572">
    <property type="entry name" value="MEMBRANE COMPONENT OF TRANSPORTER-RELATED"/>
    <property type="match status" value="1"/>
</dbReference>
<accession>A0A8F9TZ39</accession>
<feature type="transmembrane region" description="Helical" evidence="7">
    <location>
        <begin position="321"/>
        <end position="343"/>
    </location>
</feature>
<keyword evidence="2" id="KW-1003">Cell membrane</keyword>
<dbReference type="InterPro" id="IPR003838">
    <property type="entry name" value="ABC3_permease_C"/>
</dbReference>
<keyword evidence="3 7" id="KW-0812">Transmembrane</keyword>
<dbReference type="PANTHER" id="PTHR30572:SF4">
    <property type="entry name" value="ABC TRANSPORTER PERMEASE YTRF"/>
    <property type="match status" value="1"/>
</dbReference>
<dbReference type="AlphaFoldDB" id="A0A8F9TZ39"/>
<feature type="domain" description="ABC3 transporter permease C-terminal" evidence="8">
    <location>
        <begin position="682"/>
        <end position="795"/>
    </location>
</feature>
<evidence type="ECO:0000259" key="9">
    <source>
        <dbReference type="Pfam" id="PF12704"/>
    </source>
</evidence>
<sequence>MRHTLRILAKSPGFSLVAILALALGIGANTALFSVTDAVFLRPLPFAQPAQLVRLASTDALHGFDRAPFSLPRFEAVRENQQVFRDLACGIFTAFTLTGRGDPVQVQGFMASQDYLPTLGLQPLFGRNFSAAEDRPGGAPVVLVSYNFWRQTLHADPAALGQSLTIDGQPHTVIGILPPALSSIPFNQVELWTPRPAEVPFLQPSQLEGGGFFFQVIARLKPGVSLAQAQENMNVIAAAYRAAHPSNSDAPSHLDAIPLLDDLVGDQRSTYALLFGAVGCVLLIACANVANLLLARFSARRKELALRLALGATRGHIVRQLLLESTVVALLGGALGVLLARWGVDAFVRLGQNFIPRSQEISVHLPALLFTLALALLTGIGMGLFPALHAARTPSGDALKDAGRGSSGGPAQGRLRSALLVAEIALSLVLLIAASLLLTSFSRLQRVSPGFDPDHVFIGFVNLPPAKYPNATALSNFYLHLQQRLAVLPGAKAVALADSPPLSGNSGPAPIAVVGHPVPPLSERPNALRHLVTPNSFATLRIPLLRGRDFNERDLPGSPETVIINEAFARQFFPGEDPLGRKIITGMAQKTAEIVGVVGDTHTLDLTTPPRAEYFLPALQRGETFTSILVRTEGDPAGFAASVRAALHEVDADQPLIGGQPFAQLIARTFAARRLVMLLLGAFAGLALILAGLGVYSVMAYVVTQRTNEIGIRMALGATPGGVQRLVLKQGLRLVALGVCLGLSGALLLTQFMAKVLFAVQAADPLIYAAAAAFLAVVAALACYFPARRATRVDPLIALRAE</sequence>
<keyword evidence="4 7" id="KW-1133">Transmembrane helix</keyword>
<evidence type="ECO:0000256" key="6">
    <source>
        <dbReference type="ARBA" id="ARBA00038076"/>
    </source>
</evidence>
<dbReference type="EMBL" id="CP080507">
    <property type="protein sequence ID" value="QYM80667.1"/>
    <property type="molecule type" value="Genomic_DNA"/>
</dbReference>
<dbReference type="Pfam" id="PF02687">
    <property type="entry name" value="FtsX"/>
    <property type="match status" value="2"/>
</dbReference>
<keyword evidence="5 7" id="KW-0472">Membrane</keyword>
<evidence type="ECO:0000256" key="1">
    <source>
        <dbReference type="ARBA" id="ARBA00004651"/>
    </source>
</evidence>
<comment type="subcellular location">
    <subcellularLocation>
        <location evidence="1">Cell membrane</location>
        <topology evidence="1">Multi-pass membrane protein</topology>
    </subcellularLocation>
</comment>
<keyword evidence="11" id="KW-1185">Reference proteome</keyword>
<proteinExistence type="inferred from homology"/>
<dbReference type="NCBIfam" id="TIGR03434">
    <property type="entry name" value="ADOP"/>
    <property type="match status" value="1"/>
</dbReference>
<evidence type="ECO:0000313" key="10">
    <source>
        <dbReference type="EMBL" id="QYM80667.1"/>
    </source>
</evidence>
<feature type="transmembrane region" description="Helical" evidence="7">
    <location>
        <begin position="418"/>
        <end position="438"/>
    </location>
</feature>
<dbReference type="GO" id="GO:0005886">
    <property type="term" value="C:plasma membrane"/>
    <property type="evidence" value="ECO:0007669"/>
    <property type="project" value="UniProtKB-SubCell"/>
</dbReference>
<evidence type="ECO:0000256" key="7">
    <source>
        <dbReference type="SAM" id="Phobius"/>
    </source>
</evidence>
<dbReference type="RefSeq" id="WP_220166172.1">
    <property type="nucleotide sequence ID" value="NZ_CP080507.1"/>
</dbReference>
<evidence type="ECO:0000259" key="8">
    <source>
        <dbReference type="Pfam" id="PF02687"/>
    </source>
</evidence>
<name>A0A8F9TZ39_9BACT</name>
<gene>
    <name evidence="10" type="ORF">K0B96_08720</name>
</gene>
<feature type="transmembrane region" description="Helical" evidence="7">
    <location>
        <begin position="734"/>
        <end position="754"/>
    </location>
</feature>
<dbReference type="InterPro" id="IPR025857">
    <property type="entry name" value="MacB_PCD"/>
</dbReference>
<protein>
    <submittedName>
        <fullName evidence="10">ABC transporter permease</fullName>
    </submittedName>
</protein>
<evidence type="ECO:0000256" key="2">
    <source>
        <dbReference type="ARBA" id="ARBA00022475"/>
    </source>
</evidence>
<feature type="transmembrane region" description="Helical" evidence="7">
    <location>
        <begin position="675"/>
        <end position="704"/>
    </location>
</feature>
<organism evidence="10 11">
    <name type="scientific">Horticoccus luteus</name>
    <dbReference type="NCBI Taxonomy" id="2862869"/>
    <lineage>
        <taxon>Bacteria</taxon>
        <taxon>Pseudomonadati</taxon>
        <taxon>Verrucomicrobiota</taxon>
        <taxon>Opitutia</taxon>
        <taxon>Opitutales</taxon>
        <taxon>Opitutaceae</taxon>
        <taxon>Horticoccus</taxon>
    </lineage>
</organism>
<comment type="similarity">
    <text evidence="6">Belongs to the ABC-4 integral membrane protein family.</text>
</comment>
<evidence type="ECO:0000256" key="5">
    <source>
        <dbReference type="ARBA" id="ARBA00023136"/>
    </source>
</evidence>
<feature type="domain" description="ABC3 transporter permease C-terminal" evidence="8">
    <location>
        <begin position="277"/>
        <end position="393"/>
    </location>
</feature>
<feature type="transmembrane region" description="Helical" evidence="7">
    <location>
        <begin position="271"/>
        <end position="294"/>
    </location>
</feature>
<feature type="domain" description="MacB-like periplasmic core" evidence="9">
    <location>
        <begin position="528"/>
        <end position="643"/>
    </location>
</feature>
<dbReference type="InterPro" id="IPR050250">
    <property type="entry name" value="Macrolide_Exporter_MacB"/>
</dbReference>
<dbReference type="Proteomes" id="UP000825051">
    <property type="component" value="Chromosome"/>
</dbReference>
<feature type="transmembrane region" description="Helical" evidence="7">
    <location>
        <begin position="363"/>
        <end position="385"/>
    </location>
</feature>
<evidence type="ECO:0000313" key="11">
    <source>
        <dbReference type="Proteomes" id="UP000825051"/>
    </source>
</evidence>
<dbReference type="KEGG" id="ole:K0B96_08720"/>
<dbReference type="InterPro" id="IPR017800">
    <property type="entry name" value="ADOP"/>
</dbReference>
<feature type="domain" description="MacB-like periplasmic core" evidence="9">
    <location>
        <begin position="15"/>
        <end position="233"/>
    </location>
</feature>
<evidence type="ECO:0000256" key="3">
    <source>
        <dbReference type="ARBA" id="ARBA00022692"/>
    </source>
</evidence>
<dbReference type="Pfam" id="PF12704">
    <property type="entry name" value="MacB_PCD"/>
    <property type="match status" value="2"/>
</dbReference>